<organism evidence="2 3">
    <name type="scientific">Liparis tanakae</name>
    <name type="common">Tanaka's snailfish</name>
    <dbReference type="NCBI Taxonomy" id="230148"/>
    <lineage>
        <taxon>Eukaryota</taxon>
        <taxon>Metazoa</taxon>
        <taxon>Chordata</taxon>
        <taxon>Craniata</taxon>
        <taxon>Vertebrata</taxon>
        <taxon>Euteleostomi</taxon>
        <taxon>Actinopterygii</taxon>
        <taxon>Neopterygii</taxon>
        <taxon>Teleostei</taxon>
        <taxon>Neoteleostei</taxon>
        <taxon>Acanthomorphata</taxon>
        <taxon>Eupercaria</taxon>
        <taxon>Perciformes</taxon>
        <taxon>Cottioidei</taxon>
        <taxon>Cottales</taxon>
        <taxon>Liparidae</taxon>
        <taxon>Liparis</taxon>
    </lineage>
</organism>
<name>A0A4Z2GER3_9TELE</name>
<feature type="compositionally biased region" description="Acidic residues" evidence="1">
    <location>
        <begin position="99"/>
        <end position="114"/>
    </location>
</feature>
<feature type="compositionally biased region" description="Low complexity" evidence="1">
    <location>
        <begin position="257"/>
        <end position="271"/>
    </location>
</feature>
<feature type="compositionally biased region" description="Basic and acidic residues" evidence="1">
    <location>
        <begin position="281"/>
        <end position="292"/>
    </location>
</feature>
<evidence type="ECO:0000313" key="3">
    <source>
        <dbReference type="Proteomes" id="UP000314294"/>
    </source>
</evidence>
<dbReference type="EMBL" id="SRLO01000574">
    <property type="protein sequence ID" value="TNN51655.1"/>
    <property type="molecule type" value="Genomic_DNA"/>
</dbReference>
<dbReference type="OrthoDB" id="10594724at2759"/>
<protein>
    <submittedName>
        <fullName evidence="2">Uncharacterized protein</fullName>
    </submittedName>
</protein>
<evidence type="ECO:0000313" key="2">
    <source>
        <dbReference type="EMBL" id="TNN51655.1"/>
    </source>
</evidence>
<dbReference type="AlphaFoldDB" id="A0A4Z2GER3"/>
<feature type="region of interest" description="Disordered" evidence="1">
    <location>
        <begin position="247"/>
        <end position="292"/>
    </location>
</feature>
<feature type="compositionally biased region" description="Low complexity" evidence="1">
    <location>
        <begin position="88"/>
        <end position="98"/>
    </location>
</feature>
<feature type="region of interest" description="Disordered" evidence="1">
    <location>
        <begin position="87"/>
        <end position="134"/>
    </location>
</feature>
<keyword evidence="3" id="KW-1185">Reference proteome</keyword>
<gene>
    <name evidence="2" type="ORF">EYF80_038125</name>
</gene>
<reference evidence="2 3" key="1">
    <citation type="submission" date="2019-03" db="EMBL/GenBank/DDBJ databases">
        <title>First draft genome of Liparis tanakae, snailfish: a comprehensive survey of snailfish specific genes.</title>
        <authorList>
            <person name="Kim W."/>
            <person name="Song I."/>
            <person name="Jeong J.-H."/>
            <person name="Kim D."/>
            <person name="Kim S."/>
            <person name="Ryu S."/>
            <person name="Song J.Y."/>
            <person name="Lee S.K."/>
        </authorList>
    </citation>
    <scope>NUCLEOTIDE SEQUENCE [LARGE SCALE GENOMIC DNA]</scope>
    <source>
        <tissue evidence="2">Muscle</tissue>
    </source>
</reference>
<sequence length="292" mass="31582">MSRVRGLFSLQFTTLPCAAPRIVMMSTRLSFPSSLASSTSSVSSIVASSRSSISSWSSIALNPCPAVALPTCGHQVSHVGAQKKQQDVEVVQRAAEPPAVEEVEGGEDLVDGEEGGVPNEEPNQAEEDNRSQQDVDGAVCHAYHLKHQLADHFALNQFRNPGLITQHARADEAAELVLQEGRQVEVDQFGLKREGVPGVLAHVQNALGHSDRAVVRLVQFVNYEEQVQVNQTPDSSAIKHCYKREKQMDSQDPSVEPCTPATTSCSTTPPSVINISSFDSNRGELPKKNFAS</sequence>
<comment type="caution">
    <text evidence="2">The sequence shown here is derived from an EMBL/GenBank/DDBJ whole genome shotgun (WGS) entry which is preliminary data.</text>
</comment>
<accession>A0A4Z2GER3</accession>
<dbReference type="Proteomes" id="UP000314294">
    <property type="component" value="Unassembled WGS sequence"/>
</dbReference>
<evidence type="ECO:0000256" key="1">
    <source>
        <dbReference type="SAM" id="MobiDB-lite"/>
    </source>
</evidence>
<proteinExistence type="predicted"/>